<dbReference type="RefSeq" id="WP_000965154.1">
    <property type="nucleotide sequence ID" value="NZ_CP013278.1"/>
</dbReference>
<protein>
    <submittedName>
        <fullName evidence="1">Phage tail sheath protein</fullName>
    </submittedName>
</protein>
<dbReference type="EMBL" id="CP013278">
    <property type="protein sequence ID" value="AND28441.1"/>
    <property type="molecule type" value="Genomic_DNA"/>
</dbReference>
<organism evidence="1">
    <name type="scientific">Bacillus thuringiensis subsp. israelensis</name>
    <dbReference type="NCBI Taxonomy" id="1430"/>
    <lineage>
        <taxon>Bacteria</taxon>
        <taxon>Bacillati</taxon>
        <taxon>Bacillota</taxon>
        <taxon>Bacilli</taxon>
        <taxon>Bacillales</taxon>
        <taxon>Bacillaceae</taxon>
        <taxon>Bacillus</taxon>
        <taxon>Bacillus cereus group</taxon>
    </lineage>
</organism>
<sequence>MLYENLPGINVTLKDGGLIIPERGGSESILIIAPSLAKDAPEEPVLIRSSSELVQAGFGDFYVAGEVNPIAAEWKAATDGGARMVYLVALKEISTERATELEQFAIDAYVAEGNTSQEAEAKFKNVLVGTTEAVRIRRKFIYFYDLLMSDLLDFNVDHVVLKGVTLEDEATNLVGEFFPEVPNSEDFPYISGMVTSSYVMESNSIVYPVEITTGTNDKLVVKVDGKDLTFTLPEKTYNGSTLTISDLVKDIKAVIDADPTGIKANVREDSGKIVLYFDAPASVQAGTTATGLQLSNQVAKWQKTSFGVIHRGSFAQTVADYCSMKTLMKSAAIGYIGVKSPVDTKVSTIRKYVDELAKLDTEISPYLQVVGSEVGVIMPTTNSMHYVNGATHYAALLSTLRKESAPTNKPIKGVKAIRFDYSLRQLSKLTSKKIVTFRLKDSTQLVVTDGITTAPSIFMAGKVRESDFARLSTLRITQLAIQVVREAVEPFIGEANEMPQYNAMNTAIKSALEKIREAGAIQGYKFTIGNLGVYLDEATVNLEIIPAFELRRVEVQVNLAPPEYMLQSLGQ</sequence>
<keyword evidence="1" id="KW-0614">Plasmid</keyword>
<geneLocation type="plasmid" evidence="1">
    <name>pAM65-52-3-235K</name>
</geneLocation>
<gene>
    <name evidence="1" type="ORF">ATN07_32445</name>
</gene>
<proteinExistence type="predicted"/>
<evidence type="ECO:0000313" key="1">
    <source>
        <dbReference type="EMBL" id="AND28441.1"/>
    </source>
</evidence>
<dbReference type="PATRIC" id="fig|1430.6.peg.2214"/>
<reference evidence="1" key="1">
    <citation type="journal article" date="2017" name="Res. Microbiol.">
        <title>Comparative genomics of extrachromosomal elements in Bacillus thuringiensis subsp. israelensis.</title>
        <authorList>
            <person name="Bolotin A."/>
            <person name="Gillis A."/>
            <person name="Sanchis V."/>
            <person name="Nielsen-LeRoux C."/>
            <person name="Mahillon J."/>
            <person name="Lereclus D."/>
            <person name="Sorokin A."/>
        </authorList>
    </citation>
    <scope>NUCLEOTIDE SEQUENCE</scope>
    <source>
        <strain evidence="1">AM65-52</strain>
        <plasmid evidence="1">pAM65-52-3-235K</plasmid>
    </source>
</reference>
<dbReference type="AlphaFoldDB" id="A0A161JR73"/>
<accession>A0A161JR73</accession>
<name>A0A161JR73_BACTI</name>